<sequence length="148" mass="16386">MNKKGFNTSDFVISGLLFTAVVIFSVLAITGLQSNYPGFENIVDQDFEDTYNRLGTQTDTIDRMRNTSLSGEGLSFRGAFDVTFGSFFTIMQLTFGTLSLFGDMYVNLTTDFPFLDAAVLNQFFIIGLAIITVILIFLLINAVGRNKV</sequence>
<protein>
    <submittedName>
        <fullName evidence="2">Uncharacterized protein</fullName>
    </submittedName>
</protein>
<organism evidence="2">
    <name type="scientific">marine sediment metagenome</name>
    <dbReference type="NCBI Taxonomy" id="412755"/>
    <lineage>
        <taxon>unclassified sequences</taxon>
        <taxon>metagenomes</taxon>
        <taxon>ecological metagenomes</taxon>
    </lineage>
</organism>
<feature type="transmembrane region" description="Helical" evidence="1">
    <location>
        <begin position="82"/>
        <end position="102"/>
    </location>
</feature>
<feature type="transmembrane region" description="Helical" evidence="1">
    <location>
        <begin position="122"/>
        <end position="143"/>
    </location>
</feature>
<dbReference type="AlphaFoldDB" id="A0A0F9FN27"/>
<reference evidence="2" key="1">
    <citation type="journal article" date="2015" name="Nature">
        <title>Complex archaea that bridge the gap between prokaryotes and eukaryotes.</title>
        <authorList>
            <person name="Spang A."/>
            <person name="Saw J.H."/>
            <person name="Jorgensen S.L."/>
            <person name="Zaremba-Niedzwiedzka K."/>
            <person name="Martijn J."/>
            <person name="Lind A.E."/>
            <person name="van Eijk R."/>
            <person name="Schleper C."/>
            <person name="Guy L."/>
            <person name="Ettema T.J."/>
        </authorList>
    </citation>
    <scope>NUCLEOTIDE SEQUENCE</scope>
</reference>
<name>A0A0F9FN27_9ZZZZ</name>
<gene>
    <name evidence="2" type="ORF">LCGC14_1930930</name>
</gene>
<evidence type="ECO:0000313" key="2">
    <source>
        <dbReference type="EMBL" id="KKL87819.1"/>
    </source>
</evidence>
<accession>A0A0F9FN27</accession>
<feature type="transmembrane region" description="Helical" evidence="1">
    <location>
        <begin position="12"/>
        <end position="32"/>
    </location>
</feature>
<dbReference type="EMBL" id="LAZR01020734">
    <property type="protein sequence ID" value="KKL87819.1"/>
    <property type="molecule type" value="Genomic_DNA"/>
</dbReference>
<comment type="caution">
    <text evidence="2">The sequence shown here is derived from an EMBL/GenBank/DDBJ whole genome shotgun (WGS) entry which is preliminary data.</text>
</comment>
<keyword evidence="1" id="KW-0472">Membrane</keyword>
<keyword evidence="1" id="KW-1133">Transmembrane helix</keyword>
<keyword evidence="1" id="KW-0812">Transmembrane</keyword>
<evidence type="ECO:0000256" key="1">
    <source>
        <dbReference type="SAM" id="Phobius"/>
    </source>
</evidence>
<proteinExistence type="predicted"/>